<feature type="compositionally biased region" description="Acidic residues" evidence="1">
    <location>
        <begin position="146"/>
        <end position="163"/>
    </location>
</feature>
<feature type="region of interest" description="Disordered" evidence="1">
    <location>
        <begin position="137"/>
        <end position="163"/>
    </location>
</feature>
<feature type="compositionally biased region" description="Polar residues" evidence="1">
    <location>
        <begin position="1"/>
        <end position="11"/>
    </location>
</feature>
<name>A0A0G4EUM5_VITBC</name>
<protein>
    <submittedName>
        <fullName evidence="2">Uncharacterized protein</fullName>
    </submittedName>
</protein>
<sequence>MSQLSYSTPSQARKLDKKGTRQLQMPLPKKQSAPQISAARRQTEAVRPDKAKEARKTIAAVYGSPKHSPKPLRKHGSQDSPLSATGEKARGSKSKPTKKAPQRKDSGTQYETADLLAEEETLEVLRGFKQVFDTHKQAHELKPDILIEDASEMPSEDEYEDDT</sequence>
<gene>
    <name evidence="2" type="ORF">Vbra_1707</name>
</gene>
<dbReference type="EMBL" id="CDMY01000319">
    <property type="protein sequence ID" value="CEM02144.1"/>
    <property type="molecule type" value="Genomic_DNA"/>
</dbReference>
<organism evidence="2 3">
    <name type="scientific">Vitrella brassicaformis (strain CCMP3155)</name>
    <dbReference type="NCBI Taxonomy" id="1169540"/>
    <lineage>
        <taxon>Eukaryota</taxon>
        <taxon>Sar</taxon>
        <taxon>Alveolata</taxon>
        <taxon>Colpodellida</taxon>
        <taxon>Vitrellaceae</taxon>
        <taxon>Vitrella</taxon>
    </lineage>
</organism>
<dbReference type="AlphaFoldDB" id="A0A0G4EUM5"/>
<feature type="region of interest" description="Disordered" evidence="1">
    <location>
        <begin position="1"/>
        <end position="111"/>
    </location>
</feature>
<keyword evidence="3" id="KW-1185">Reference proteome</keyword>
<evidence type="ECO:0000313" key="3">
    <source>
        <dbReference type="Proteomes" id="UP000041254"/>
    </source>
</evidence>
<evidence type="ECO:0000313" key="2">
    <source>
        <dbReference type="EMBL" id="CEM02144.1"/>
    </source>
</evidence>
<proteinExistence type="predicted"/>
<feature type="compositionally biased region" description="Basic and acidic residues" evidence="1">
    <location>
        <begin position="41"/>
        <end position="56"/>
    </location>
</feature>
<dbReference type="InParanoid" id="A0A0G4EUM5"/>
<feature type="compositionally biased region" description="Basic residues" evidence="1">
    <location>
        <begin position="91"/>
        <end position="101"/>
    </location>
</feature>
<evidence type="ECO:0000256" key="1">
    <source>
        <dbReference type="SAM" id="MobiDB-lite"/>
    </source>
</evidence>
<dbReference type="VEuPathDB" id="CryptoDB:Vbra_1707"/>
<dbReference type="Proteomes" id="UP000041254">
    <property type="component" value="Unassembled WGS sequence"/>
</dbReference>
<accession>A0A0G4EUM5</accession>
<reference evidence="2 3" key="1">
    <citation type="submission" date="2014-11" db="EMBL/GenBank/DDBJ databases">
        <authorList>
            <person name="Zhu J."/>
            <person name="Qi W."/>
            <person name="Song R."/>
        </authorList>
    </citation>
    <scope>NUCLEOTIDE SEQUENCE [LARGE SCALE GENOMIC DNA]</scope>
</reference>